<sequence>MIETDLYSVLSSATQITTITGTNIYPVVLPINTTATALTYRIVGTITDPTLDTSGLVKARVQIDCWAADYNDAVTLRAAVISVLNGYENAATFAAQLLNQSDSFAQDLLRYIATVEFFVLYDL</sequence>
<protein>
    <submittedName>
        <fullName evidence="1">Oligoribonuclease NrnB/cAMP/cGMP phosphodiesterase (DHH superfamily)</fullName>
    </submittedName>
</protein>
<dbReference type="InterPro" id="IPR021508">
    <property type="entry name" value="Gp17-like"/>
</dbReference>
<reference evidence="1 2" key="1">
    <citation type="submission" date="2020-08" db="EMBL/GenBank/DDBJ databases">
        <title>Genomic Encyclopedia of Type Strains, Phase IV (KMG-IV): sequencing the most valuable type-strain genomes for metagenomic binning, comparative biology and taxonomic classification.</title>
        <authorList>
            <person name="Goeker M."/>
        </authorList>
    </citation>
    <scope>NUCLEOTIDE SEQUENCE [LARGE SCALE GENOMIC DNA]</scope>
    <source>
        <strain evidence="1 2">DSM 103733</strain>
    </source>
</reference>
<proteinExistence type="predicted"/>
<organism evidence="1 2">
    <name type="scientific">Silvibacterium bohemicum</name>
    <dbReference type="NCBI Taxonomy" id="1577686"/>
    <lineage>
        <taxon>Bacteria</taxon>
        <taxon>Pseudomonadati</taxon>
        <taxon>Acidobacteriota</taxon>
        <taxon>Terriglobia</taxon>
        <taxon>Terriglobales</taxon>
        <taxon>Acidobacteriaceae</taxon>
        <taxon>Silvibacterium</taxon>
    </lineage>
</organism>
<dbReference type="EMBL" id="JACHEK010000005">
    <property type="protein sequence ID" value="MBB6144719.1"/>
    <property type="molecule type" value="Genomic_DNA"/>
</dbReference>
<dbReference type="RefSeq" id="WP_050059701.1">
    <property type="nucleotide sequence ID" value="NZ_JACHEK010000005.1"/>
</dbReference>
<gene>
    <name evidence="1" type="ORF">HNQ77_002675</name>
</gene>
<dbReference type="AlphaFoldDB" id="A0A841JYB3"/>
<evidence type="ECO:0000313" key="2">
    <source>
        <dbReference type="Proteomes" id="UP000538666"/>
    </source>
</evidence>
<accession>A0A841JYB3</accession>
<comment type="caution">
    <text evidence="1">The sequence shown here is derived from an EMBL/GenBank/DDBJ whole genome shotgun (WGS) entry which is preliminary data.</text>
</comment>
<dbReference type="Pfam" id="PF11367">
    <property type="entry name" value="Tail_completion_gp17"/>
    <property type="match status" value="1"/>
</dbReference>
<dbReference type="OrthoDB" id="122984at2"/>
<evidence type="ECO:0000313" key="1">
    <source>
        <dbReference type="EMBL" id="MBB6144719.1"/>
    </source>
</evidence>
<keyword evidence="2" id="KW-1185">Reference proteome</keyword>
<name>A0A841JYB3_9BACT</name>
<dbReference type="Proteomes" id="UP000538666">
    <property type="component" value="Unassembled WGS sequence"/>
</dbReference>